<evidence type="ECO:0000256" key="1">
    <source>
        <dbReference type="SAM" id="MobiDB-lite"/>
    </source>
</evidence>
<name>A0ABP6SKA9_9ACTN</name>
<proteinExistence type="predicted"/>
<protein>
    <submittedName>
        <fullName evidence="2">Uncharacterized protein</fullName>
    </submittedName>
</protein>
<sequence>MAGAFALPVPGPHPGLVFVTHRRPGTGQVLRHRGRLLAERDRFDALVRIVSRTIAELEQSRKDGKPMTSINRPENLFEGVRPAVSKESLRDFPELAEENRRRVSAMSEAEIDAGHRRGPRR</sequence>
<organism evidence="2 3">
    <name type="scientific">Streptomyces sannanensis</name>
    <dbReference type="NCBI Taxonomy" id="285536"/>
    <lineage>
        <taxon>Bacteria</taxon>
        <taxon>Bacillati</taxon>
        <taxon>Actinomycetota</taxon>
        <taxon>Actinomycetes</taxon>
        <taxon>Kitasatosporales</taxon>
        <taxon>Streptomycetaceae</taxon>
        <taxon>Streptomyces</taxon>
    </lineage>
</organism>
<accession>A0ABP6SKA9</accession>
<comment type="caution">
    <text evidence="2">The sequence shown here is derived from an EMBL/GenBank/DDBJ whole genome shotgun (WGS) entry which is preliminary data.</text>
</comment>
<evidence type="ECO:0000313" key="3">
    <source>
        <dbReference type="Proteomes" id="UP001499990"/>
    </source>
</evidence>
<evidence type="ECO:0000313" key="2">
    <source>
        <dbReference type="EMBL" id="GAA3378570.1"/>
    </source>
</evidence>
<gene>
    <name evidence="2" type="ORF">GCM10020367_58600</name>
</gene>
<reference evidence="3" key="1">
    <citation type="journal article" date="2019" name="Int. J. Syst. Evol. Microbiol.">
        <title>The Global Catalogue of Microorganisms (GCM) 10K type strain sequencing project: providing services to taxonomists for standard genome sequencing and annotation.</title>
        <authorList>
            <consortium name="The Broad Institute Genomics Platform"/>
            <consortium name="The Broad Institute Genome Sequencing Center for Infectious Disease"/>
            <person name="Wu L."/>
            <person name="Ma J."/>
        </authorList>
    </citation>
    <scope>NUCLEOTIDE SEQUENCE [LARGE SCALE GENOMIC DNA]</scope>
    <source>
        <strain evidence="3">JCM 9651</strain>
    </source>
</reference>
<feature type="compositionally biased region" description="Basic and acidic residues" evidence="1">
    <location>
        <begin position="87"/>
        <end position="101"/>
    </location>
</feature>
<feature type="region of interest" description="Disordered" evidence="1">
    <location>
        <begin position="58"/>
        <end position="121"/>
    </location>
</feature>
<dbReference type="EMBL" id="BAAAYL010000001">
    <property type="protein sequence ID" value="GAA3378570.1"/>
    <property type="molecule type" value="Genomic_DNA"/>
</dbReference>
<dbReference type="Proteomes" id="UP001499990">
    <property type="component" value="Unassembled WGS sequence"/>
</dbReference>
<keyword evidence="3" id="KW-1185">Reference proteome</keyword>